<dbReference type="InterPro" id="IPR018688">
    <property type="entry name" value="PpoB2-like"/>
</dbReference>
<feature type="transmembrane region" description="Helical" evidence="1">
    <location>
        <begin position="53"/>
        <end position="73"/>
    </location>
</feature>
<dbReference type="Proteomes" id="UP001596302">
    <property type="component" value="Unassembled WGS sequence"/>
</dbReference>
<dbReference type="RefSeq" id="WP_379585968.1">
    <property type="nucleotide sequence ID" value="NZ_JBHSQW010000034.1"/>
</dbReference>
<feature type="transmembrane region" description="Helical" evidence="1">
    <location>
        <begin position="94"/>
        <end position="118"/>
    </location>
</feature>
<keyword evidence="1" id="KW-0472">Membrane</keyword>
<evidence type="ECO:0000313" key="3">
    <source>
        <dbReference type="Proteomes" id="UP001596302"/>
    </source>
</evidence>
<reference evidence="3" key="1">
    <citation type="journal article" date="2019" name="Int. J. Syst. Evol. Microbiol.">
        <title>The Global Catalogue of Microorganisms (GCM) 10K type strain sequencing project: providing services to taxonomists for standard genome sequencing and annotation.</title>
        <authorList>
            <consortium name="The Broad Institute Genomics Platform"/>
            <consortium name="The Broad Institute Genome Sequencing Center for Infectious Disease"/>
            <person name="Wu L."/>
            <person name="Ma J."/>
        </authorList>
    </citation>
    <scope>NUCLEOTIDE SEQUENCE [LARGE SCALE GENOMIC DNA]</scope>
    <source>
        <strain evidence="3">CCM 8391</strain>
    </source>
</reference>
<keyword evidence="3" id="KW-1185">Reference proteome</keyword>
<accession>A0ABW1J4H5</accession>
<proteinExistence type="predicted"/>
<organism evidence="2 3">
    <name type="scientific">Pseudonocardia hispaniensis</name>
    <dbReference type="NCBI Taxonomy" id="904933"/>
    <lineage>
        <taxon>Bacteria</taxon>
        <taxon>Bacillati</taxon>
        <taxon>Actinomycetota</taxon>
        <taxon>Actinomycetes</taxon>
        <taxon>Pseudonocardiales</taxon>
        <taxon>Pseudonocardiaceae</taxon>
        <taxon>Pseudonocardia</taxon>
    </lineage>
</organism>
<gene>
    <name evidence="2" type="ORF">ACFQE5_16065</name>
</gene>
<feature type="transmembrane region" description="Helical" evidence="1">
    <location>
        <begin position="197"/>
        <end position="222"/>
    </location>
</feature>
<feature type="transmembrane region" description="Helical" evidence="1">
    <location>
        <begin position="18"/>
        <end position="41"/>
    </location>
</feature>
<dbReference type="EMBL" id="JBHSQW010000034">
    <property type="protein sequence ID" value="MFC5995728.1"/>
    <property type="molecule type" value="Genomic_DNA"/>
</dbReference>
<feature type="transmembrane region" description="Helical" evidence="1">
    <location>
        <begin position="138"/>
        <end position="155"/>
    </location>
</feature>
<evidence type="ECO:0000313" key="2">
    <source>
        <dbReference type="EMBL" id="MFC5995728.1"/>
    </source>
</evidence>
<keyword evidence="1" id="KW-1133">Transmembrane helix</keyword>
<evidence type="ECO:0000256" key="1">
    <source>
        <dbReference type="SAM" id="Phobius"/>
    </source>
</evidence>
<protein>
    <submittedName>
        <fullName evidence="2">DUF2182 domain-containing protein</fullName>
    </submittedName>
</protein>
<keyword evidence="1" id="KW-0812">Transmembrane</keyword>
<comment type="caution">
    <text evidence="2">The sequence shown here is derived from an EMBL/GenBank/DDBJ whole genome shotgun (WGS) entry which is preliminary data.</text>
</comment>
<sequence>MVGQVHPSHRARVRDPGVVLWAVAAACWAALLVSLVSGVGAHDHGLGGPGAPAPAAVPVFVGSWVLMVGAMMLPTTVPMVRLFTVVSARQPRPAAARAAFLAGYLALWTLFGLVALAAATGLQVAAASWSWLDVGPRWVLAGVLAVAGAFQFSGLKGRCLTQCRDPRAFLYQHYRRGVRGGWEVGLRHGWSCLGCCWALMLVMFGAGVADLLVMVGLTAVMVAEKNTRWGRWMAAPVGVLLLFAAAAVALGIVPAGAGHA</sequence>
<feature type="transmembrane region" description="Helical" evidence="1">
    <location>
        <begin position="234"/>
        <end position="257"/>
    </location>
</feature>
<name>A0ABW1J4H5_9PSEU</name>
<dbReference type="Pfam" id="PF09948">
    <property type="entry name" value="PpoB2"/>
    <property type="match status" value="1"/>
</dbReference>